<name>A0AAD5BLZ2_AMBAR</name>
<accession>A0AAD5BLZ2</accession>
<dbReference type="AlphaFoldDB" id="A0AAD5BLZ2"/>
<keyword evidence="4" id="KW-1185">Reference proteome</keyword>
<feature type="compositionally biased region" description="Low complexity" evidence="1">
    <location>
        <begin position="41"/>
        <end position="50"/>
    </location>
</feature>
<evidence type="ECO:0000313" key="4">
    <source>
        <dbReference type="Proteomes" id="UP001206925"/>
    </source>
</evidence>
<dbReference type="EMBL" id="JAMZMK010012171">
    <property type="protein sequence ID" value="KAI7724733.1"/>
    <property type="molecule type" value="Genomic_DNA"/>
</dbReference>
<sequence length="279" mass="31007">MGKDIIVSLDVEEGEISDSASVEEISAEVFSAKTPVEESKQQQQQQQQQQSQQIWTMQDLMKYQKKYQMSRNYAPGLYNFAWAQAVQNKPLDDYLTTMNSNSNSNSNTSTTTTTASVVDKQLKELNDDEVKEGGDGVDNDKIVVVDISGDDGESEKEEGELEEGEIDLDTDVVNAGKREEGDNVEKWVSVIRTGLEGITVNDANKSFSGVCSRLEDTMDSLLKLLSENSVPNKDELVQLAFAAIQLVNSVFSSMSQNEKEHSRHIMSRMLTIVKSRMAV</sequence>
<gene>
    <name evidence="3" type="ORF">M8C21_004610</name>
</gene>
<dbReference type="Proteomes" id="UP001206925">
    <property type="component" value="Unassembled WGS sequence"/>
</dbReference>
<feature type="domain" description="CPL3 ARM repeat" evidence="2">
    <location>
        <begin position="188"/>
        <end position="277"/>
    </location>
</feature>
<protein>
    <recommendedName>
        <fullName evidence="2">CPL3 ARM repeat domain-containing protein</fullName>
    </recommendedName>
</protein>
<proteinExistence type="predicted"/>
<feature type="region of interest" description="Disordered" evidence="1">
    <location>
        <begin position="28"/>
        <end position="50"/>
    </location>
</feature>
<evidence type="ECO:0000313" key="3">
    <source>
        <dbReference type="EMBL" id="KAI7724733.1"/>
    </source>
</evidence>
<feature type="non-terminal residue" evidence="3">
    <location>
        <position position="1"/>
    </location>
</feature>
<evidence type="ECO:0000259" key="2">
    <source>
        <dbReference type="Pfam" id="PF25505"/>
    </source>
</evidence>
<dbReference type="InterPro" id="IPR057473">
    <property type="entry name" value="ARM_CPL3"/>
</dbReference>
<organism evidence="3 4">
    <name type="scientific">Ambrosia artemisiifolia</name>
    <name type="common">Common ragweed</name>
    <dbReference type="NCBI Taxonomy" id="4212"/>
    <lineage>
        <taxon>Eukaryota</taxon>
        <taxon>Viridiplantae</taxon>
        <taxon>Streptophyta</taxon>
        <taxon>Embryophyta</taxon>
        <taxon>Tracheophyta</taxon>
        <taxon>Spermatophyta</taxon>
        <taxon>Magnoliopsida</taxon>
        <taxon>eudicotyledons</taxon>
        <taxon>Gunneridae</taxon>
        <taxon>Pentapetalae</taxon>
        <taxon>asterids</taxon>
        <taxon>campanulids</taxon>
        <taxon>Asterales</taxon>
        <taxon>Asteraceae</taxon>
        <taxon>Asteroideae</taxon>
        <taxon>Heliantheae alliance</taxon>
        <taxon>Heliantheae</taxon>
        <taxon>Ambrosia</taxon>
    </lineage>
</organism>
<reference evidence="3" key="1">
    <citation type="submission" date="2022-06" db="EMBL/GenBank/DDBJ databases">
        <title>Uncovering the hologenomic basis of an extraordinary plant invasion.</title>
        <authorList>
            <person name="Bieker V.C."/>
            <person name="Martin M.D."/>
            <person name="Gilbert T."/>
            <person name="Hodgins K."/>
            <person name="Battlay P."/>
            <person name="Petersen B."/>
            <person name="Wilson J."/>
        </authorList>
    </citation>
    <scope>NUCLEOTIDE SEQUENCE</scope>
    <source>
        <strain evidence="3">AA19_3_7</strain>
        <tissue evidence="3">Leaf</tissue>
    </source>
</reference>
<evidence type="ECO:0000256" key="1">
    <source>
        <dbReference type="SAM" id="MobiDB-lite"/>
    </source>
</evidence>
<comment type="caution">
    <text evidence="3">The sequence shown here is derived from an EMBL/GenBank/DDBJ whole genome shotgun (WGS) entry which is preliminary data.</text>
</comment>
<dbReference type="Pfam" id="PF25505">
    <property type="entry name" value="ARM_CPL3"/>
    <property type="match status" value="1"/>
</dbReference>